<protein>
    <recommendedName>
        <fullName evidence="1">DUF6699 domain-containing protein</fullName>
    </recommendedName>
</protein>
<evidence type="ECO:0000259" key="1">
    <source>
        <dbReference type="Pfam" id="PF20415"/>
    </source>
</evidence>
<evidence type="ECO:0000313" key="3">
    <source>
        <dbReference type="Proteomes" id="UP001219525"/>
    </source>
</evidence>
<sequence length="226" mass="26009">CAECAHKYIHNALLRLFSDYASQMGLCWPIHRRQPPMFQATFSSPYRSSFPHYHPPVILNPRLSHHRSPLHMHLDWDTAQSPLLALQVYGSASRSIESSFQLYQYAMSPPRKSLLLVFFGSAASRLERWDTIHVAREDGKVLRVGDVLNAIHIHLTQLLTRNEINNLSTDEWVRVEQAFQRRVAATRARGDMSELKMQRLDFLDGHTLFDGIQYFSGEFVLSLCTA</sequence>
<feature type="domain" description="DUF6699" evidence="1">
    <location>
        <begin position="74"/>
        <end position="213"/>
    </location>
</feature>
<reference evidence="2" key="1">
    <citation type="submission" date="2023-03" db="EMBL/GenBank/DDBJ databases">
        <title>Massive genome expansion in bonnet fungi (Mycena s.s.) driven by repeated elements and novel gene families across ecological guilds.</title>
        <authorList>
            <consortium name="Lawrence Berkeley National Laboratory"/>
            <person name="Harder C.B."/>
            <person name="Miyauchi S."/>
            <person name="Viragh M."/>
            <person name="Kuo A."/>
            <person name="Thoen E."/>
            <person name="Andreopoulos B."/>
            <person name="Lu D."/>
            <person name="Skrede I."/>
            <person name="Drula E."/>
            <person name="Henrissat B."/>
            <person name="Morin E."/>
            <person name="Kohler A."/>
            <person name="Barry K."/>
            <person name="LaButti K."/>
            <person name="Morin E."/>
            <person name="Salamov A."/>
            <person name="Lipzen A."/>
            <person name="Mereny Z."/>
            <person name="Hegedus B."/>
            <person name="Baldrian P."/>
            <person name="Stursova M."/>
            <person name="Weitz H."/>
            <person name="Taylor A."/>
            <person name="Grigoriev I.V."/>
            <person name="Nagy L.G."/>
            <person name="Martin F."/>
            <person name="Kauserud H."/>
        </authorList>
    </citation>
    <scope>NUCLEOTIDE SEQUENCE</scope>
    <source>
        <strain evidence="2">9144</strain>
    </source>
</reference>
<dbReference type="Proteomes" id="UP001219525">
    <property type="component" value="Unassembled WGS sequence"/>
</dbReference>
<evidence type="ECO:0000313" key="2">
    <source>
        <dbReference type="EMBL" id="KAJ7190777.1"/>
    </source>
</evidence>
<keyword evidence="3" id="KW-1185">Reference proteome</keyword>
<name>A0AAD6XWV9_9AGAR</name>
<dbReference type="Pfam" id="PF20415">
    <property type="entry name" value="DUF6699"/>
    <property type="match status" value="1"/>
</dbReference>
<proteinExistence type="predicted"/>
<dbReference type="InterPro" id="IPR046522">
    <property type="entry name" value="DUF6699"/>
</dbReference>
<organism evidence="2 3">
    <name type="scientific">Mycena pura</name>
    <dbReference type="NCBI Taxonomy" id="153505"/>
    <lineage>
        <taxon>Eukaryota</taxon>
        <taxon>Fungi</taxon>
        <taxon>Dikarya</taxon>
        <taxon>Basidiomycota</taxon>
        <taxon>Agaricomycotina</taxon>
        <taxon>Agaricomycetes</taxon>
        <taxon>Agaricomycetidae</taxon>
        <taxon>Agaricales</taxon>
        <taxon>Marasmiineae</taxon>
        <taxon>Mycenaceae</taxon>
        <taxon>Mycena</taxon>
    </lineage>
</organism>
<comment type="caution">
    <text evidence="2">The sequence shown here is derived from an EMBL/GenBank/DDBJ whole genome shotgun (WGS) entry which is preliminary data.</text>
</comment>
<feature type="non-terminal residue" evidence="2">
    <location>
        <position position="226"/>
    </location>
</feature>
<gene>
    <name evidence="2" type="ORF">GGX14DRAFT_482605</name>
</gene>
<dbReference type="EMBL" id="JARJCW010000143">
    <property type="protein sequence ID" value="KAJ7190777.1"/>
    <property type="molecule type" value="Genomic_DNA"/>
</dbReference>
<accession>A0AAD6XWV9</accession>
<dbReference type="AlphaFoldDB" id="A0AAD6XWV9"/>